<sequence>MKKRRFSTNEFLKQLQVRSISSNSPRRQTPGMFRIVEYLYAGADASEVDFDSFTLDELDYVYNEAHSLYSMEDIYDEETERANWYNVIYEYVRSTQNIYTLLHSRKKQYAEEDDFI</sequence>
<reference evidence="1 2" key="1">
    <citation type="submission" date="2023-09" db="EMBL/GenBank/DDBJ databases">
        <title>Complete Genome and Methylome dissection of Bacillus brevis NEB573 original source of BbsI restriction endonuclease.</title>
        <authorList>
            <person name="Fomenkov A."/>
            <person name="Roberts R.D."/>
        </authorList>
    </citation>
    <scope>NUCLEOTIDE SEQUENCE [LARGE SCALE GENOMIC DNA]</scope>
    <source>
        <strain evidence="1 2">NEB573</strain>
    </source>
</reference>
<organism evidence="1 2">
    <name type="scientific">Brevibacillus brevis</name>
    <name type="common">Bacillus brevis</name>
    <dbReference type="NCBI Taxonomy" id="1393"/>
    <lineage>
        <taxon>Bacteria</taxon>
        <taxon>Bacillati</taxon>
        <taxon>Bacillota</taxon>
        <taxon>Bacilli</taxon>
        <taxon>Bacillales</taxon>
        <taxon>Paenibacillaceae</taxon>
        <taxon>Brevibacillus</taxon>
    </lineage>
</organism>
<accession>A0ABY9T1D0</accession>
<name>A0ABY9T1D0_BREBE</name>
<evidence type="ECO:0000313" key="1">
    <source>
        <dbReference type="EMBL" id="WNC13056.1"/>
    </source>
</evidence>
<keyword evidence="2" id="KW-1185">Reference proteome</keyword>
<protein>
    <submittedName>
        <fullName evidence="1">Uncharacterized protein</fullName>
    </submittedName>
</protein>
<proteinExistence type="predicted"/>
<evidence type="ECO:0000313" key="2">
    <source>
        <dbReference type="Proteomes" id="UP001256827"/>
    </source>
</evidence>
<dbReference type="RefSeq" id="WP_148039111.1">
    <property type="nucleotide sequence ID" value="NZ_CP134050.1"/>
</dbReference>
<dbReference type="Proteomes" id="UP001256827">
    <property type="component" value="Chromosome"/>
</dbReference>
<dbReference type="EMBL" id="CP134050">
    <property type="protein sequence ID" value="WNC13056.1"/>
    <property type="molecule type" value="Genomic_DNA"/>
</dbReference>
<gene>
    <name evidence="1" type="ORF">RGB73_20355</name>
</gene>